<dbReference type="RefSeq" id="WP_025816186.1">
    <property type="nucleotide sequence ID" value="NZ_BAIZ01000021.1"/>
</dbReference>
<dbReference type="OrthoDB" id="1073786at2"/>
<comment type="caution">
    <text evidence="2">The sequence shown here is derived from an EMBL/GenBank/DDBJ whole genome shotgun (WGS) entry which is preliminary data.</text>
</comment>
<dbReference type="Proteomes" id="UP000248314">
    <property type="component" value="Unassembled WGS sequence"/>
</dbReference>
<reference evidence="2 3" key="1">
    <citation type="submission" date="2018-05" db="EMBL/GenBank/DDBJ databases">
        <title>Genomic Encyclopedia of Type Strains, Phase I: the one thousand microbial genomes (KMG-I) project.</title>
        <authorList>
            <person name="Kyrpides N."/>
        </authorList>
    </citation>
    <scope>NUCLEOTIDE SEQUENCE [LARGE SCALE GENOMIC DNA]</scope>
    <source>
        <strain evidence="2 3">DSM 15611</strain>
    </source>
</reference>
<dbReference type="InterPro" id="IPR032675">
    <property type="entry name" value="LRR_dom_sf"/>
</dbReference>
<sequence>MKKILLQLLLLTCTLNMMAQRAKSNDKDGYLNQTTLTVTKAGTLEQVFAETNPDSYQGLRIIGPLNEVDMRFLAKLAKPSSLSDLHSINLQEAQLERIPAHWLHGLTYVTHVYFPTTLKEVGAYAFAYTNSLRKADLPEGLKSVGDFAFVGTAIQRVNLPVTIEKVGEGAFALLKNLTEVSVPATNKHFDLVDSLLIRNADNTLLQCFKKGKGKVEVPGVIERIGHLAFGGAKHISTIIIPKSVTRIGEDAFASTYALDSIAVNTENTHYTSQAGVLFNKELTLLICHPASKPGNSYTVPTTVKELATGAFQDCGGGNAYKHISNKTLKKKVKLNNVILPEGLTKIGKWAFTFSGCQVNIPSTVKEIGDSCFFFSEIESVTIPEGVKRLGDGMFTACYTLENITLPSTLEYIGAKLLAYNSSEITLNVYATNPPSCHRDAFAEFAGSINLHVVKGQKKAYEKSGDWNGMNVSNIDDDLKAVVTAIGNTSSTQKEIVEVARFNLQGVRINGQQPGVNIIKMSDGTTKKVLVK</sequence>
<accession>A0A318HRV6</accession>
<feature type="chain" id="PRO_5016374104" evidence="1">
    <location>
        <begin position="20"/>
        <end position="531"/>
    </location>
</feature>
<dbReference type="PANTHER" id="PTHR45661:SF3">
    <property type="entry name" value="IG-LIKE DOMAIN-CONTAINING PROTEIN"/>
    <property type="match status" value="1"/>
</dbReference>
<dbReference type="InterPro" id="IPR053139">
    <property type="entry name" value="Surface_bspA-like"/>
</dbReference>
<gene>
    <name evidence="2" type="ORF">EJ73_01788</name>
</gene>
<dbReference type="Pfam" id="PF13306">
    <property type="entry name" value="LRR_5"/>
    <property type="match status" value="3"/>
</dbReference>
<evidence type="ECO:0000313" key="2">
    <source>
        <dbReference type="EMBL" id="PXX21264.1"/>
    </source>
</evidence>
<feature type="signal peptide" evidence="1">
    <location>
        <begin position="1"/>
        <end position="19"/>
    </location>
</feature>
<protein>
    <submittedName>
        <fullName evidence="2">Leucine rich repeat (LRR) protein</fullName>
    </submittedName>
</protein>
<keyword evidence="1" id="KW-0732">Signal</keyword>
<evidence type="ECO:0000313" key="3">
    <source>
        <dbReference type="Proteomes" id="UP000248314"/>
    </source>
</evidence>
<keyword evidence="3" id="KW-1185">Reference proteome</keyword>
<dbReference type="AlphaFoldDB" id="A0A318HRV6"/>
<proteinExistence type="predicted"/>
<dbReference type="SUPFAM" id="SSF52058">
    <property type="entry name" value="L domain-like"/>
    <property type="match status" value="1"/>
</dbReference>
<dbReference type="Gene3D" id="3.80.10.10">
    <property type="entry name" value="Ribonuclease Inhibitor"/>
    <property type="match status" value="2"/>
</dbReference>
<dbReference type="STRING" id="1122991.GCA_000613445_01534"/>
<name>A0A318HRV6_9BACT</name>
<dbReference type="InterPro" id="IPR026906">
    <property type="entry name" value="LRR_5"/>
</dbReference>
<dbReference type="EMBL" id="QJJX01000021">
    <property type="protein sequence ID" value="PXX21264.1"/>
    <property type="molecule type" value="Genomic_DNA"/>
</dbReference>
<evidence type="ECO:0000256" key="1">
    <source>
        <dbReference type="SAM" id="SignalP"/>
    </source>
</evidence>
<organism evidence="2 3">
    <name type="scientific">Hoylesella shahii DSM 15611 = JCM 12083</name>
    <dbReference type="NCBI Taxonomy" id="1122991"/>
    <lineage>
        <taxon>Bacteria</taxon>
        <taxon>Pseudomonadati</taxon>
        <taxon>Bacteroidota</taxon>
        <taxon>Bacteroidia</taxon>
        <taxon>Bacteroidales</taxon>
        <taxon>Prevotellaceae</taxon>
        <taxon>Hoylesella</taxon>
    </lineage>
</organism>
<dbReference type="PANTHER" id="PTHR45661">
    <property type="entry name" value="SURFACE ANTIGEN"/>
    <property type="match status" value="1"/>
</dbReference>